<dbReference type="Pfam" id="PF13367">
    <property type="entry name" value="PrsW-protease"/>
    <property type="match status" value="1"/>
</dbReference>
<dbReference type="GO" id="GO:0008233">
    <property type="term" value="F:peptidase activity"/>
    <property type="evidence" value="ECO:0007669"/>
    <property type="project" value="InterPro"/>
</dbReference>
<dbReference type="Proteomes" id="UP000178570">
    <property type="component" value="Unassembled WGS sequence"/>
</dbReference>
<keyword evidence="1" id="KW-0472">Membrane</keyword>
<accession>A0A1G1XLA9</accession>
<name>A0A1G1XLA9_9BACT</name>
<feature type="transmembrane region" description="Helical" evidence="1">
    <location>
        <begin position="34"/>
        <end position="55"/>
    </location>
</feature>
<dbReference type="AlphaFoldDB" id="A0A1G1XLA9"/>
<evidence type="ECO:0000256" key="1">
    <source>
        <dbReference type="SAM" id="Phobius"/>
    </source>
</evidence>
<feature type="transmembrane region" description="Helical" evidence="1">
    <location>
        <begin position="182"/>
        <end position="200"/>
    </location>
</feature>
<dbReference type="InterPro" id="IPR026898">
    <property type="entry name" value="PrsW"/>
</dbReference>
<comment type="caution">
    <text evidence="2">The sequence shown here is derived from an EMBL/GenBank/DDBJ whole genome shotgun (WGS) entry which is preliminary data.</text>
</comment>
<reference evidence="2 3" key="1">
    <citation type="journal article" date="2016" name="Nat. Commun.">
        <title>Thousands of microbial genomes shed light on interconnected biogeochemical processes in an aquifer system.</title>
        <authorList>
            <person name="Anantharaman K."/>
            <person name="Brown C.T."/>
            <person name="Hug L.A."/>
            <person name="Sharon I."/>
            <person name="Castelle C.J."/>
            <person name="Probst A.J."/>
            <person name="Thomas B.C."/>
            <person name="Singh A."/>
            <person name="Wilkins M.J."/>
            <person name="Karaoz U."/>
            <person name="Brodie E.L."/>
            <person name="Williams K.H."/>
            <person name="Hubbard S.S."/>
            <person name="Banfield J.F."/>
        </authorList>
    </citation>
    <scope>NUCLEOTIDE SEQUENCE [LARGE SCALE GENOMIC DNA]</scope>
</reference>
<feature type="transmembrane region" description="Helical" evidence="1">
    <location>
        <begin position="6"/>
        <end position="22"/>
    </location>
</feature>
<protein>
    <recommendedName>
        <fullName evidence="4">Protease PrsW</fullName>
    </recommendedName>
</protein>
<evidence type="ECO:0000313" key="2">
    <source>
        <dbReference type="EMBL" id="OGY40751.1"/>
    </source>
</evidence>
<evidence type="ECO:0008006" key="4">
    <source>
        <dbReference type="Google" id="ProtNLM"/>
    </source>
</evidence>
<feature type="transmembrane region" description="Helical" evidence="1">
    <location>
        <begin position="75"/>
        <end position="97"/>
    </location>
</feature>
<dbReference type="PANTHER" id="PTHR36844:SF1">
    <property type="entry name" value="PROTEASE PRSW"/>
    <property type="match status" value="1"/>
</dbReference>
<feature type="transmembrane region" description="Helical" evidence="1">
    <location>
        <begin position="206"/>
        <end position="223"/>
    </location>
</feature>
<dbReference type="EMBL" id="MHHY01000006">
    <property type="protein sequence ID" value="OGY40751.1"/>
    <property type="molecule type" value="Genomic_DNA"/>
</dbReference>
<sequence>MFAFFIIVFSVIPNFIWLYFYLKQDPHPEPPPFLILAFFLGIFSTMVALGAGFGLLKLTGIFSGLSEVMIQSSFWFMFLGVAFVEELAKFLMMFFLLRKNFVFDEPIDALIYSVVIALGFAFVENIVYLVSVFNQFPQDLSQMAYFVSLRFIGANFLHTLCSGLVGYFWATGIVRHRNPSRLFLGIFLATAIHGLFNFSLVVLGMPFYVISVVLLFILGLFLLRDAETLRHLKISSGA</sequence>
<keyword evidence="1" id="KW-0812">Transmembrane</keyword>
<feature type="transmembrane region" description="Helical" evidence="1">
    <location>
        <begin position="109"/>
        <end position="131"/>
    </location>
</feature>
<proteinExistence type="predicted"/>
<evidence type="ECO:0000313" key="3">
    <source>
        <dbReference type="Proteomes" id="UP000178570"/>
    </source>
</evidence>
<keyword evidence="1" id="KW-1133">Transmembrane helix</keyword>
<feature type="transmembrane region" description="Helical" evidence="1">
    <location>
        <begin position="143"/>
        <end position="170"/>
    </location>
</feature>
<gene>
    <name evidence="2" type="ORF">A2570_01315</name>
</gene>
<dbReference type="STRING" id="1797529.A2570_01315"/>
<organism evidence="2 3">
    <name type="scientific">Candidatus Brennerbacteria bacterium RIFOXYD1_FULL_41_16</name>
    <dbReference type="NCBI Taxonomy" id="1797529"/>
    <lineage>
        <taxon>Bacteria</taxon>
        <taxon>Candidatus Brenneribacteriota</taxon>
    </lineage>
</organism>
<dbReference type="PANTHER" id="PTHR36844">
    <property type="entry name" value="PROTEASE PRSW"/>
    <property type="match status" value="1"/>
</dbReference>